<proteinExistence type="predicted"/>
<gene>
    <name evidence="1" type="ORF">DUNSADRAFT_11706</name>
</gene>
<name>A0ABQ7FRW1_DUNSA</name>
<sequence length="175" mass="18684">IDEGEKCQGQCYPVVRNLTSAAFANSGRAILVGLSAQANDLERPCSDVFDSQTMARLASSGCSVRENSRSTLHIELSADATIMPGNTLSLKENNGLRAFLVANEGVNATFDASGSVEVASCNDCQKPTARITDSPSQVFFEGIRFLGSKHFTRDSSCVLNSNANKQNIPKKVDSC</sequence>
<feature type="non-terminal residue" evidence="1">
    <location>
        <position position="1"/>
    </location>
</feature>
<accession>A0ABQ7FRW1</accession>
<dbReference type="EMBL" id="MU073806">
    <property type="protein sequence ID" value="KAF5825320.1"/>
    <property type="molecule type" value="Genomic_DNA"/>
</dbReference>
<dbReference type="Proteomes" id="UP000815325">
    <property type="component" value="Unassembled WGS sequence"/>
</dbReference>
<evidence type="ECO:0000313" key="2">
    <source>
        <dbReference type="Proteomes" id="UP000815325"/>
    </source>
</evidence>
<evidence type="ECO:0000313" key="1">
    <source>
        <dbReference type="EMBL" id="KAF5825320.1"/>
    </source>
</evidence>
<comment type="caution">
    <text evidence="1">The sequence shown here is derived from an EMBL/GenBank/DDBJ whole genome shotgun (WGS) entry which is preliminary data.</text>
</comment>
<keyword evidence="2" id="KW-1185">Reference proteome</keyword>
<organism evidence="1 2">
    <name type="scientific">Dunaliella salina</name>
    <name type="common">Green alga</name>
    <name type="synonym">Protococcus salinus</name>
    <dbReference type="NCBI Taxonomy" id="3046"/>
    <lineage>
        <taxon>Eukaryota</taxon>
        <taxon>Viridiplantae</taxon>
        <taxon>Chlorophyta</taxon>
        <taxon>core chlorophytes</taxon>
        <taxon>Chlorophyceae</taxon>
        <taxon>CS clade</taxon>
        <taxon>Chlamydomonadales</taxon>
        <taxon>Dunaliellaceae</taxon>
        <taxon>Dunaliella</taxon>
    </lineage>
</organism>
<reference evidence="1" key="1">
    <citation type="submission" date="2017-08" db="EMBL/GenBank/DDBJ databases">
        <authorList>
            <person name="Polle J.E."/>
            <person name="Barry K."/>
            <person name="Cushman J."/>
            <person name="Schmutz J."/>
            <person name="Tran D."/>
            <person name="Hathwaick L.T."/>
            <person name="Yim W.C."/>
            <person name="Jenkins J."/>
            <person name="Mckie-Krisberg Z.M."/>
            <person name="Prochnik S."/>
            <person name="Lindquist E."/>
            <person name="Dockter R.B."/>
            <person name="Adam C."/>
            <person name="Molina H."/>
            <person name="Bunkerborg J."/>
            <person name="Jin E."/>
            <person name="Buchheim M."/>
            <person name="Magnuson J."/>
        </authorList>
    </citation>
    <scope>NUCLEOTIDE SEQUENCE</scope>
    <source>
        <strain evidence="1">CCAP 19/18</strain>
    </source>
</reference>
<protein>
    <submittedName>
        <fullName evidence="1">Uncharacterized protein</fullName>
    </submittedName>
</protein>